<dbReference type="Proteomes" id="UP000189735">
    <property type="component" value="Unassembled WGS sequence"/>
</dbReference>
<accession>A0A1T4WU05</accession>
<reference evidence="4" key="1">
    <citation type="submission" date="2017-02" db="EMBL/GenBank/DDBJ databases">
        <authorList>
            <person name="Varghese N."/>
            <person name="Submissions S."/>
        </authorList>
    </citation>
    <scope>NUCLEOTIDE SEQUENCE [LARGE SCALE GENOMIC DNA]</scope>
    <source>
        <strain evidence="4">VKM Ac-2052</strain>
    </source>
</reference>
<dbReference type="Gene3D" id="2.40.128.110">
    <property type="entry name" value="Lipid/polyisoprenoid-binding, YceI-like"/>
    <property type="match status" value="1"/>
</dbReference>
<dbReference type="PANTHER" id="PTHR34406">
    <property type="entry name" value="PROTEIN YCEI"/>
    <property type="match status" value="1"/>
</dbReference>
<evidence type="ECO:0000259" key="2">
    <source>
        <dbReference type="SMART" id="SM00867"/>
    </source>
</evidence>
<evidence type="ECO:0000313" key="4">
    <source>
        <dbReference type="Proteomes" id="UP000189735"/>
    </source>
</evidence>
<name>A0A1T4WU05_9MICO</name>
<protein>
    <submittedName>
        <fullName evidence="3">Polyisoprenoid-binding protein YceI</fullName>
    </submittedName>
</protein>
<proteinExistence type="inferred from homology"/>
<evidence type="ECO:0000256" key="1">
    <source>
        <dbReference type="ARBA" id="ARBA00008812"/>
    </source>
</evidence>
<dbReference type="RefSeq" id="WP_078713017.1">
    <property type="nucleotide sequence ID" value="NZ_FUYG01000001.1"/>
</dbReference>
<dbReference type="InterPro" id="IPR036761">
    <property type="entry name" value="TTHA0802/YceI-like_sf"/>
</dbReference>
<gene>
    <name evidence="3" type="ORF">SAMN06295879_0189</name>
</gene>
<dbReference type="AlphaFoldDB" id="A0A1T4WU05"/>
<comment type="similarity">
    <text evidence="1">Belongs to the UPF0312 family.</text>
</comment>
<dbReference type="SUPFAM" id="SSF101874">
    <property type="entry name" value="YceI-like"/>
    <property type="match status" value="1"/>
</dbReference>
<sequence>MRTRNIVIISAATLVVALGATALIAGPALYRDLVVGPAAAAPADDLGVLKPSTLTGDQLAGSWKTGSSSYAGYRVKEVLNGTDVTVTGRTSKIDAAITTTSDTVKSAEISVDVASIATTEAARDEYFRTTAIDTNRFPKATFTIAEPLKVDTSSLKKSQTVSTKGSLSINGVTKEVTAPVTFALSGDGALLVGSVPITFADYGVTAPDLGFVKVEPKGSIEFSLALQKSANAS</sequence>
<organism evidence="3 4">
    <name type="scientific">Agreia bicolorata</name>
    <dbReference type="NCBI Taxonomy" id="110935"/>
    <lineage>
        <taxon>Bacteria</taxon>
        <taxon>Bacillati</taxon>
        <taxon>Actinomycetota</taxon>
        <taxon>Actinomycetes</taxon>
        <taxon>Micrococcales</taxon>
        <taxon>Microbacteriaceae</taxon>
        <taxon>Agreia</taxon>
    </lineage>
</organism>
<dbReference type="SMART" id="SM00867">
    <property type="entry name" value="YceI"/>
    <property type="match status" value="1"/>
</dbReference>
<feature type="domain" description="Lipid/polyisoprenoid-binding YceI-like" evidence="2">
    <location>
        <begin position="62"/>
        <end position="227"/>
    </location>
</feature>
<dbReference type="EMBL" id="FUYG01000001">
    <property type="protein sequence ID" value="SKA80348.1"/>
    <property type="molecule type" value="Genomic_DNA"/>
</dbReference>
<dbReference type="InterPro" id="IPR007372">
    <property type="entry name" value="Lipid/polyisoprenoid-bd_YceI"/>
</dbReference>
<dbReference type="PANTHER" id="PTHR34406:SF1">
    <property type="entry name" value="PROTEIN YCEI"/>
    <property type="match status" value="1"/>
</dbReference>
<dbReference type="Pfam" id="PF04264">
    <property type="entry name" value="YceI"/>
    <property type="match status" value="1"/>
</dbReference>
<evidence type="ECO:0000313" key="3">
    <source>
        <dbReference type="EMBL" id="SKA80348.1"/>
    </source>
</evidence>